<dbReference type="OrthoDB" id="19045at2759"/>
<reference evidence="1 2" key="1">
    <citation type="submission" date="2018-02" db="EMBL/GenBank/DDBJ databases">
        <title>Draft genome of wild Prunus yedoensis var. nudiflora.</title>
        <authorList>
            <person name="Baek S."/>
            <person name="Kim J.-H."/>
            <person name="Choi K."/>
            <person name="Kim G.-B."/>
            <person name="Cho A."/>
            <person name="Jang H."/>
            <person name="Shin C.-H."/>
            <person name="Yu H.-J."/>
            <person name="Mun J.-H."/>
        </authorList>
    </citation>
    <scope>NUCLEOTIDE SEQUENCE [LARGE SCALE GENOMIC DNA]</scope>
    <source>
        <strain evidence="2">cv. Jeju island</strain>
        <tissue evidence="1">Leaf</tissue>
    </source>
</reference>
<dbReference type="Proteomes" id="UP000250321">
    <property type="component" value="Unassembled WGS sequence"/>
</dbReference>
<dbReference type="STRING" id="2094558.A0A314U7J1"/>
<evidence type="ECO:0000313" key="1">
    <source>
        <dbReference type="EMBL" id="PQM33397.1"/>
    </source>
</evidence>
<name>A0A314U7J1_PRUYE</name>
<protein>
    <submittedName>
        <fullName evidence="1">Polynucleotide 3-phosphatase ZDP</fullName>
    </submittedName>
</protein>
<evidence type="ECO:0000313" key="2">
    <source>
        <dbReference type="Proteomes" id="UP000250321"/>
    </source>
</evidence>
<proteinExistence type="predicted"/>
<gene>
    <name evidence="1" type="ORF">Pyn_31805</name>
</gene>
<dbReference type="EMBL" id="PJQY01003927">
    <property type="protein sequence ID" value="PQM33397.1"/>
    <property type="molecule type" value="Genomic_DNA"/>
</dbReference>
<accession>A0A314U7J1</accession>
<organism evidence="1 2">
    <name type="scientific">Prunus yedoensis var. nudiflora</name>
    <dbReference type="NCBI Taxonomy" id="2094558"/>
    <lineage>
        <taxon>Eukaryota</taxon>
        <taxon>Viridiplantae</taxon>
        <taxon>Streptophyta</taxon>
        <taxon>Embryophyta</taxon>
        <taxon>Tracheophyta</taxon>
        <taxon>Spermatophyta</taxon>
        <taxon>Magnoliopsida</taxon>
        <taxon>eudicotyledons</taxon>
        <taxon>Gunneridae</taxon>
        <taxon>Pentapetalae</taxon>
        <taxon>rosids</taxon>
        <taxon>fabids</taxon>
        <taxon>Rosales</taxon>
        <taxon>Rosaceae</taxon>
        <taxon>Amygdaloideae</taxon>
        <taxon>Amygdaleae</taxon>
        <taxon>Prunus</taxon>
    </lineage>
</organism>
<sequence>MQGVLKLLLSSGQAEDPFRKPKPGMWQILEQHFNSGISSDMDQQSVLNFMSQRNTLVFEQGTLTSKLCCPSAPNFRKRNLYRNKYFLFLARRFCCNIVTCSLIVQFSLEHLQRSCFALAGGGLGPAIGSSAQQQDKAVDGLHKPGRAQRQILPGFVDVIDDVSTEKNKEKI</sequence>
<keyword evidence="2" id="KW-1185">Reference proteome</keyword>
<comment type="caution">
    <text evidence="1">The sequence shown here is derived from an EMBL/GenBank/DDBJ whole genome shotgun (WGS) entry which is preliminary data.</text>
</comment>
<dbReference type="AlphaFoldDB" id="A0A314U7J1"/>